<dbReference type="RefSeq" id="WP_377399548.1">
    <property type="nucleotide sequence ID" value="NZ_JBHUEQ010000015.1"/>
</dbReference>
<comment type="caution">
    <text evidence="2">The sequence shown here is derived from an EMBL/GenBank/DDBJ whole genome shotgun (WGS) entry which is preliminary data.</text>
</comment>
<name>A0ABW4M2S9_9HYPH</name>
<keyword evidence="3" id="KW-1185">Reference proteome</keyword>
<accession>A0ABW4M2S9</accession>
<evidence type="ECO:0000313" key="3">
    <source>
        <dbReference type="Proteomes" id="UP001597322"/>
    </source>
</evidence>
<dbReference type="Proteomes" id="UP001597322">
    <property type="component" value="Unassembled WGS sequence"/>
</dbReference>
<organism evidence="2 3">
    <name type="scientific">Rhizobium helianthi</name>
    <dbReference type="NCBI Taxonomy" id="1132695"/>
    <lineage>
        <taxon>Bacteria</taxon>
        <taxon>Pseudomonadati</taxon>
        <taxon>Pseudomonadota</taxon>
        <taxon>Alphaproteobacteria</taxon>
        <taxon>Hyphomicrobiales</taxon>
        <taxon>Rhizobiaceae</taxon>
        <taxon>Rhizobium/Agrobacterium group</taxon>
        <taxon>Rhizobium</taxon>
    </lineage>
</organism>
<evidence type="ECO:0000259" key="1">
    <source>
        <dbReference type="Pfam" id="PF01755"/>
    </source>
</evidence>
<proteinExistence type="predicted"/>
<dbReference type="Pfam" id="PF01755">
    <property type="entry name" value="Glyco_transf_25"/>
    <property type="match status" value="1"/>
</dbReference>
<dbReference type="EMBL" id="JBHUEQ010000015">
    <property type="protein sequence ID" value="MFD1745594.1"/>
    <property type="molecule type" value="Genomic_DNA"/>
</dbReference>
<protein>
    <submittedName>
        <fullName evidence="2">Glycosyltransferase family 25 protein</fullName>
    </submittedName>
</protein>
<dbReference type="InterPro" id="IPR002654">
    <property type="entry name" value="Glyco_trans_25"/>
</dbReference>
<dbReference type="CDD" id="cd06532">
    <property type="entry name" value="Glyco_transf_25"/>
    <property type="match status" value="1"/>
</dbReference>
<reference evidence="3" key="1">
    <citation type="journal article" date="2019" name="Int. J. Syst. Evol. Microbiol.">
        <title>The Global Catalogue of Microorganisms (GCM) 10K type strain sequencing project: providing services to taxonomists for standard genome sequencing and annotation.</title>
        <authorList>
            <consortium name="The Broad Institute Genomics Platform"/>
            <consortium name="The Broad Institute Genome Sequencing Center for Infectious Disease"/>
            <person name="Wu L."/>
            <person name="Ma J."/>
        </authorList>
    </citation>
    <scope>NUCLEOTIDE SEQUENCE [LARGE SCALE GENOMIC DNA]</scope>
    <source>
        <strain evidence="3">CG52</strain>
    </source>
</reference>
<feature type="domain" description="Glycosyl transferase family 25" evidence="1">
    <location>
        <begin position="12"/>
        <end position="186"/>
    </location>
</feature>
<sequence>MSKPMVVLDDLPVYLINIDRAAARRELLEKQAADLGIELERVAGVDGKAIPEADWVAVDKPLFLRRNGRPLMPGEYGCYKSHLKAFERLIESGKPAALVIEDDISLSHDLLERAKSVAMTVPKECVVKLVNHRTQGFRPLFTTAKGDAVGFARLGPQGSAACYLLTAEAARHLVQRLKVQSLPFDMALERSWDHGIPVLTMRHSLVDFGALRFDTFIASRADYRSHKLKGLAKLPTHIFRLREMVKRALHPLFL</sequence>
<gene>
    <name evidence="2" type="ORF">ACFSE1_08995</name>
</gene>
<evidence type="ECO:0000313" key="2">
    <source>
        <dbReference type="EMBL" id="MFD1745594.1"/>
    </source>
</evidence>